<keyword evidence="2" id="KW-0812">Transmembrane</keyword>
<gene>
    <name evidence="4" type="ORF">HOP59_09530</name>
</gene>
<dbReference type="InterPro" id="IPR002823">
    <property type="entry name" value="DUF112_TM"/>
</dbReference>
<dbReference type="RefSeq" id="WP_234253737.1">
    <property type="nucleotide sequence ID" value="NZ_JABFTV010000004.1"/>
</dbReference>
<comment type="caution">
    <text evidence="4">The sequence shown here is derived from an EMBL/GenBank/DDBJ whole genome shotgun (WGS) entry which is preliminary data.</text>
</comment>
<protein>
    <submittedName>
        <fullName evidence="4">Tripartite tricarboxylate transporter permease</fullName>
    </submittedName>
</protein>
<feature type="transmembrane region" description="Helical" evidence="2">
    <location>
        <begin position="389"/>
        <end position="411"/>
    </location>
</feature>
<proteinExistence type="predicted"/>
<feature type="transmembrane region" description="Helical" evidence="2">
    <location>
        <begin position="111"/>
        <end position="133"/>
    </location>
</feature>
<feature type="region of interest" description="Disordered" evidence="1">
    <location>
        <begin position="289"/>
        <end position="314"/>
    </location>
</feature>
<evidence type="ECO:0000313" key="5">
    <source>
        <dbReference type="Proteomes" id="UP001320272"/>
    </source>
</evidence>
<dbReference type="Pfam" id="PF01970">
    <property type="entry name" value="TctA"/>
    <property type="match status" value="1"/>
</dbReference>
<evidence type="ECO:0000256" key="1">
    <source>
        <dbReference type="SAM" id="MobiDB-lite"/>
    </source>
</evidence>
<feature type="transmembrane region" description="Helical" evidence="2">
    <location>
        <begin position="321"/>
        <end position="345"/>
    </location>
</feature>
<feature type="transmembrane region" description="Helical" evidence="2">
    <location>
        <begin position="357"/>
        <end position="383"/>
    </location>
</feature>
<dbReference type="PANTHER" id="PTHR35342">
    <property type="entry name" value="TRICARBOXYLIC TRANSPORT PROTEIN"/>
    <property type="match status" value="1"/>
</dbReference>
<evidence type="ECO:0000259" key="3">
    <source>
        <dbReference type="Pfam" id="PF01970"/>
    </source>
</evidence>
<evidence type="ECO:0000313" key="4">
    <source>
        <dbReference type="EMBL" id="MCE8024372.1"/>
    </source>
</evidence>
<feature type="transmembrane region" description="Helical" evidence="2">
    <location>
        <begin position="203"/>
        <end position="229"/>
    </location>
</feature>
<feature type="transmembrane region" description="Helical" evidence="2">
    <location>
        <begin position="469"/>
        <end position="490"/>
    </location>
</feature>
<dbReference type="EMBL" id="JABFTV010000004">
    <property type="protein sequence ID" value="MCE8024372.1"/>
    <property type="molecule type" value="Genomic_DNA"/>
</dbReference>
<feature type="transmembrane region" description="Helical" evidence="2">
    <location>
        <begin position="139"/>
        <end position="163"/>
    </location>
</feature>
<feature type="transmembrane region" description="Helical" evidence="2">
    <location>
        <begin position="170"/>
        <end position="191"/>
    </location>
</feature>
<keyword evidence="2" id="KW-1133">Transmembrane helix</keyword>
<accession>A0ABS9ARA0</accession>
<sequence>MLDSSAFLGAMSLLGSDINIWLVIIPGLLIGLIAGSIAGVSNTMAMAICLPLTLYMDFLPAVMFLTAIFTGGGYGGAVTSILMGIPGTTSSVATTFDGYPMARKGLHNEALGLALMSSVLGVLVGYIILLFVVAPLGNWVIRLGPAEMLLVALWGLTMIAALGGKRLSRGLIAGGFGLLLGTVGMNTSGYVRGTMDIPFLLDGIPVVPAMMGMFAASQLFTLVGSQFLIKDKAARRADYRRVLSGFLSVLRYPFFQLRGTLIGVFVGAIPGVGSSVGNLIAYAQAKRTDKDPDSYGKGNPKGVMAAESANSSSEGGSMVTMLALGLPGGGGTAMLLAAFAMHNVTGGPQFINQNMDIVYTIIFGNFIQAALLLIVGLGFLAVAGNIVRVPLTILIPSVLILALIGSFAVTGDHAGPITLFVFAGLGWLMKRYGYPVAACVVGLLLGRMVESELIRTWQISGGGELAFFLGRPVAMAFAILLVLSLLQPLIMRKFTAWRTRNRSA</sequence>
<feature type="transmembrane region" description="Helical" evidence="2">
    <location>
        <begin position="77"/>
        <end position="99"/>
    </location>
</feature>
<dbReference type="PANTHER" id="PTHR35342:SF5">
    <property type="entry name" value="TRICARBOXYLIC TRANSPORT PROTEIN"/>
    <property type="match status" value="1"/>
</dbReference>
<evidence type="ECO:0000256" key="2">
    <source>
        <dbReference type="SAM" id="Phobius"/>
    </source>
</evidence>
<name>A0ABS9ARA0_9GAMM</name>
<feature type="transmembrane region" description="Helical" evidence="2">
    <location>
        <begin position="52"/>
        <end position="71"/>
    </location>
</feature>
<keyword evidence="5" id="KW-1185">Reference proteome</keyword>
<feature type="transmembrane region" description="Helical" evidence="2">
    <location>
        <begin position="20"/>
        <end position="40"/>
    </location>
</feature>
<keyword evidence="2" id="KW-0472">Membrane</keyword>
<reference evidence="4 5" key="1">
    <citation type="journal article" date="2021" name="Front. Microbiol.">
        <title>Aerobic Denitrification and Heterotrophic Sulfur Oxidation in the Genus Halomonas Revealed by Six Novel Species Characterizations and Genome-Based Analysis.</title>
        <authorList>
            <person name="Wang L."/>
            <person name="Shao Z."/>
        </authorList>
    </citation>
    <scope>NUCLEOTIDE SEQUENCE [LARGE SCALE GENOMIC DNA]</scope>
    <source>
        <strain evidence="4 5">MCCC 1A11058</strain>
    </source>
</reference>
<feature type="compositionally biased region" description="Low complexity" evidence="1">
    <location>
        <begin position="305"/>
        <end position="314"/>
    </location>
</feature>
<feature type="transmembrane region" description="Helical" evidence="2">
    <location>
        <begin position="432"/>
        <end position="449"/>
    </location>
</feature>
<dbReference type="Proteomes" id="UP001320272">
    <property type="component" value="Unassembled WGS sequence"/>
</dbReference>
<organism evidence="4 5">
    <name type="scientific">Billgrantia aerodenitrificans</name>
    <dbReference type="NCBI Taxonomy" id="2733483"/>
    <lineage>
        <taxon>Bacteria</taxon>
        <taxon>Pseudomonadati</taxon>
        <taxon>Pseudomonadota</taxon>
        <taxon>Gammaproteobacteria</taxon>
        <taxon>Oceanospirillales</taxon>
        <taxon>Halomonadaceae</taxon>
        <taxon>Billgrantia</taxon>
    </lineage>
</organism>
<feature type="domain" description="DUF112" evidence="3">
    <location>
        <begin position="22"/>
        <end position="440"/>
    </location>
</feature>